<keyword evidence="3 4" id="KW-0408">Iron</keyword>
<evidence type="ECO:0000313" key="7">
    <source>
        <dbReference type="Proteomes" id="UP001217485"/>
    </source>
</evidence>
<keyword evidence="1 4" id="KW-0349">Heme</keyword>
<dbReference type="PROSITE" id="PS51257">
    <property type="entry name" value="PROKAR_LIPOPROTEIN"/>
    <property type="match status" value="1"/>
</dbReference>
<evidence type="ECO:0000256" key="4">
    <source>
        <dbReference type="PROSITE-ProRule" id="PRU00433"/>
    </source>
</evidence>
<evidence type="ECO:0000256" key="2">
    <source>
        <dbReference type="ARBA" id="ARBA00022723"/>
    </source>
</evidence>
<evidence type="ECO:0000256" key="1">
    <source>
        <dbReference type="ARBA" id="ARBA00022617"/>
    </source>
</evidence>
<name>A0ABT5C5Z4_9BACT</name>
<dbReference type="InterPro" id="IPR009056">
    <property type="entry name" value="Cyt_c-like_dom"/>
</dbReference>
<evidence type="ECO:0000256" key="3">
    <source>
        <dbReference type="ARBA" id="ARBA00023004"/>
    </source>
</evidence>
<reference evidence="6 7" key="1">
    <citation type="submission" date="2023-01" db="EMBL/GenBank/DDBJ databases">
        <title>Minimal conservation of predation-associated metabolite biosynthetic gene clusters underscores biosynthetic potential of Myxococcota including descriptions for ten novel species: Archangium lansinium sp. nov., Myxococcus landrumus sp. nov., Nannocystis bai.</title>
        <authorList>
            <person name="Ahearne A."/>
            <person name="Stevens C."/>
            <person name="Dowd S."/>
        </authorList>
    </citation>
    <scope>NUCLEOTIDE SEQUENCE [LARGE SCALE GENOMIC DNA]</scope>
    <source>
        <strain evidence="6 7">WIWO2</strain>
    </source>
</reference>
<gene>
    <name evidence="6" type="ORF">POL72_26150</name>
</gene>
<dbReference type="InterPro" id="IPR036909">
    <property type="entry name" value="Cyt_c-like_dom_sf"/>
</dbReference>
<protein>
    <recommendedName>
        <fullName evidence="5">Cytochrome c domain-containing protein</fullName>
    </recommendedName>
</protein>
<organism evidence="6 7">
    <name type="scientific">Sorangium atrum</name>
    <dbReference type="NCBI Taxonomy" id="2995308"/>
    <lineage>
        <taxon>Bacteria</taxon>
        <taxon>Pseudomonadati</taxon>
        <taxon>Myxococcota</taxon>
        <taxon>Polyangia</taxon>
        <taxon>Polyangiales</taxon>
        <taxon>Polyangiaceae</taxon>
        <taxon>Sorangium</taxon>
    </lineage>
</organism>
<accession>A0ABT5C5Z4</accession>
<dbReference type="SUPFAM" id="SSF46626">
    <property type="entry name" value="Cytochrome c"/>
    <property type="match status" value="1"/>
</dbReference>
<dbReference type="EMBL" id="JAQNDK010000003">
    <property type="protein sequence ID" value="MDC0681250.1"/>
    <property type="molecule type" value="Genomic_DNA"/>
</dbReference>
<dbReference type="Proteomes" id="UP001217485">
    <property type="component" value="Unassembled WGS sequence"/>
</dbReference>
<dbReference type="RefSeq" id="WP_272098292.1">
    <property type="nucleotide sequence ID" value="NZ_JAQNDK010000003.1"/>
</dbReference>
<evidence type="ECO:0000259" key="5">
    <source>
        <dbReference type="PROSITE" id="PS51007"/>
    </source>
</evidence>
<proteinExistence type="predicted"/>
<keyword evidence="7" id="KW-1185">Reference proteome</keyword>
<keyword evidence="2 4" id="KW-0479">Metal-binding</keyword>
<feature type="domain" description="Cytochrome c" evidence="5">
    <location>
        <begin position="165"/>
        <end position="292"/>
    </location>
</feature>
<dbReference type="PROSITE" id="PS51007">
    <property type="entry name" value="CYTC"/>
    <property type="match status" value="1"/>
</dbReference>
<sequence length="569" mass="59539">MRRLAQLALAVVLTGCASHGDEDAIATATSLPIEVLGAPGAAVAVTIDVPGDVASAPGAGLALTVHNVVEADAAYVVVNDAAPIDLAAPGLRRPSGGHATATLPLPDGTLRAGANRVVFRYDRQVRDVSGFRVIDVAVVAGGLRGTADLLADDPAAWTAPSADAGAIERGRRFFAEESRDGGPVCARCHADDGADLAYFAFSNHSVIARAQHHLFTPAEAADVASYVRSLAVPPVGRVIDAPFQPGPQHAGAAGAGHQAVLDSDEALGAALFPGGFPEDPAWDLAASLDTSAIALPVETPSWMRWLPRRIDETWFTRDDGRLAEAQAALERDGTLEAARAFETAAVQIGKEILITTGDHAGRVELLRYAAIKLWDWQRRHGGFDGADRGFPDGGPAFPYEVGFAFFEAAFADAVPDAMAQTFSWWVAQAAVNPGRGHTSGDRPLNWKDVLTAADGAGAGPWTIIYLHLVGSLEESQGALADDFGTDRGPVRLLAVPLRRVPGPIRAALLRRFFAREAAFLAGGGTLTSDHHVVLGNAWRDGCEGLALDQRAELRALAPPEVAADLAACP</sequence>
<evidence type="ECO:0000313" key="6">
    <source>
        <dbReference type="EMBL" id="MDC0681250.1"/>
    </source>
</evidence>
<comment type="caution">
    <text evidence="6">The sequence shown here is derived from an EMBL/GenBank/DDBJ whole genome shotgun (WGS) entry which is preliminary data.</text>
</comment>